<dbReference type="GO" id="GO:0014069">
    <property type="term" value="C:postsynaptic density"/>
    <property type="evidence" value="ECO:0007669"/>
    <property type="project" value="TreeGrafter"/>
</dbReference>
<feature type="domain" description="PDZ" evidence="2">
    <location>
        <begin position="185"/>
        <end position="252"/>
    </location>
</feature>
<dbReference type="GO" id="GO:0098887">
    <property type="term" value="P:neurotransmitter receptor transport, endosome to postsynaptic membrane"/>
    <property type="evidence" value="ECO:0007669"/>
    <property type="project" value="TreeGrafter"/>
</dbReference>
<dbReference type="InterPro" id="IPR001478">
    <property type="entry name" value="PDZ"/>
</dbReference>
<keyword evidence="4" id="KW-1185">Reference proteome</keyword>
<dbReference type="Pfam" id="PF00595">
    <property type="entry name" value="PDZ"/>
    <property type="match status" value="1"/>
</dbReference>
<reference evidence="3" key="1">
    <citation type="submission" date="2020-11" db="EMBL/GenBank/DDBJ databases">
        <authorList>
            <person name="Tran Van P."/>
        </authorList>
    </citation>
    <scope>NUCLEOTIDE SEQUENCE</scope>
</reference>
<evidence type="ECO:0000256" key="1">
    <source>
        <dbReference type="SAM" id="MobiDB-lite"/>
    </source>
</evidence>
<protein>
    <recommendedName>
        <fullName evidence="2">PDZ domain-containing protein</fullName>
    </recommendedName>
</protein>
<dbReference type="Proteomes" id="UP000678499">
    <property type="component" value="Unassembled WGS sequence"/>
</dbReference>
<dbReference type="PROSITE" id="PS50106">
    <property type="entry name" value="PDZ"/>
    <property type="match status" value="1"/>
</dbReference>
<sequence>MDQVKYSSLRHDDYLVGCGSGRKKKKSKGKQLLSKKTRDRNLYASWSGLPTIQPSSSSHRPHHREEHEQHVYTELSYGYERPLRTAPPPPPKYVFDEERHYYRQSLVSRHRVRKGGGDGGGAVDADGYSVIGNTSSESSEYGWRRPPVATRFFSTLALRRSREAVDTKSKSESDLELSTALEEFELLLVRTAHGLGLSIAGGRGSTPFKGDDDGIFVSKVTSGGAAADCGLKVGDKLLSVNGISIEDAEVML</sequence>
<feature type="compositionally biased region" description="Basic residues" evidence="1">
    <location>
        <begin position="21"/>
        <end position="38"/>
    </location>
</feature>
<dbReference type="AlphaFoldDB" id="A0A7R9G9R4"/>
<gene>
    <name evidence="3" type="ORF">NMOB1V02_LOCUS2236</name>
</gene>
<organism evidence="3">
    <name type="scientific">Notodromas monacha</name>
    <dbReference type="NCBI Taxonomy" id="399045"/>
    <lineage>
        <taxon>Eukaryota</taxon>
        <taxon>Metazoa</taxon>
        <taxon>Ecdysozoa</taxon>
        <taxon>Arthropoda</taxon>
        <taxon>Crustacea</taxon>
        <taxon>Oligostraca</taxon>
        <taxon>Ostracoda</taxon>
        <taxon>Podocopa</taxon>
        <taxon>Podocopida</taxon>
        <taxon>Cypridocopina</taxon>
        <taxon>Cypridoidea</taxon>
        <taxon>Cyprididae</taxon>
        <taxon>Notodromas</taxon>
    </lineage>
</organism>
<dbReference type="GO" id="GO:0019901">
    <property type="term" value="F:protein kinase binding"/>
    <property type="evidence" value="ECO:0007669"/>
    <property type="project" value="TreeGrafter"/>
</dbReference>
<proteinExistence type="predicted"/>
<dbReference type="InterPro" id="IPR036034">
    <property type="entry name" value="PDZ_sf"/>
</dbReference>
<dbReference type="GO" id="GO:0098609">
    <property type="term" value="P:cell-cell adhesion"/>
    <property type="evidence" value="ECO:0007669"/>
    <property type="project" value="TreeGrafter"/>
</dbReference>
<evidence type="ECO:0000259" key="2">
    <source>
        <dbReference type="PROSITE" id="PS50106"/>
    </source>
</evidence>
<dbReference type="EMBL" id="CAJPEX010000246">
    <property type="protein sequence ID" value="CAG0914557.1"/>
    <property type="molecule type" value="Genomic_DNA"/>
</dbReference>
<evidence type="ECO:0000313" key="4">
    <source>
        <dbReference type="Proteomes" id="UP000678499"/>
    </source>
</evidence>
<dbReference type="PANTHER" id="PTHR23119:SF44">
    <property type="entry name" value="PROTEIN LAP4"/>
    <property type="match status" value="1"/>
</dbReference>
<dbReference type="GO" id="GO:0016323">
    <property type="term" value="C:basolateral plasma membrane"/>
    <property type="evidence" value="ECO:0007669"/>
    <property type="project" value="TreeGrafter"/>
</dbReference>
<evidence type="ECO:0000313" key="3">
    <source>
        <dbReference type="EMBL" id="CAD7274405.1"/>
    </source>
</evidence>
<feature type="region of interest" description="Disordered" evidence="1">
    <location>
        <begin position="13"/>
        <end position="69"/>
    </location>
</feature>
<accession>A0A7R9G9R4</accession>
<dbReference type="Gene3D" id="2.30.42.10">
    <property type="match status" value="1"/>
</dbReference>
<dbReference type="GO" id="GO:0045197">
    <property type="term" value="P:establishment or maintenance of epithelial cell apical/basal polarity"/>
    <property type="evidence" value="ECO:0007669"/>
    <property type="project" value="TreeGrafter"/>
</dbReference>
<dbReference type="GO" id="GO:0098968">
    <property type="term" value="P:neurotransmitter receptor transport postsynaptic membrane to endosome"/>
    <property type="evidence" value="ECO:0007669"/>
    <property type="project" value="TreeGrafter"/>
</dbReference>
<name>A0A7R9G9R4_9CRUS</name>
<dbReference type="SUPFAM" id="SSF50156">
    <property type="entry name" value="PDZ domain-like"/>
    <property type="match status" value="1"/>
</dbReference>
<dbReference type="GO" id="GO:0005912">
    <property type="term" value="C:adherens junction"/>
    <property type="evidence" value="ECO:0007669"/>
    <property type="project" value="TreeGrafter"/>
</dbReference>
<dbReference type="EMBL" id="OA882283">
    <property type="protein sequence ID" value="CAD7274405.1"/>
    <property type="molecule type" value="Genomic_DNA"/>
</dbReference>
<dbReference type="InterPro" id="IPR050614">
    <property type="entry name" value="Synaptic_Scaffolding_LAP-MAGUK"/>
</dbReference>
<dbReference type="GO" id="GO:0043113">
    <property type="term" value="P:receptor clustering"/>
    <property type="evidence" value="ECO:0007669"/>
    <property type="project" value="TreeGrafter"/>
</dbReference>
<dbReference type="PANTHER" id="PTHR23119">
    <property type="entry name" value="DISCS LARGE"/>
    <property type="match status" value="1"/>
</dbReference>
<dbReference type="OrthoDB" id="2187496at2759"/>
<dbReference type="GO" id="GO:0045211">
    <property type="term" value="C:postsynaptic membrane"/>
    <property type="evidence" value="ECO:0007669"/>
    <property type="project" value="TreeGrafter"/>
</dbReference>